<evidence type="ECO:0000256" key="1">
    <source>
        <dbReference type="SAM" id="Phobius"/>
    </source>
</evidence>
<name>A0ABW7XZ98_STRCE</name>
<keyword evidence="1" id="KW-0812">Transmembrane</keyword>
<keyword evidence="1" id="KW-0472">Membrane</keyword>
<feature type="transmembrane region" description="Helical" evidence="1">
    <location>
        <begin position="38"/>
        <end position="59"/>
    </location>
</feature>
<accession>A0ABW7XZ98</accession>
<proteinExistence type="predicted"/>
<evidence type="ECO:0000313" key="2">
    <source>
        <dbReference type="EMBL" id="MFI5675429.1"/>
    </source>
</evidence>
<dbReference type="RefSeq" id="WP_398656237.1">
    <property type="nucleotide sequence ID" value="NZ_JBITDC010000004.1"/>
</dbReference>
<dbReference type="Proteomes" id="UP001612415">
    <property type="component" value="Unassembled WGS sequence"/>
</dbReference>
<sequence length="105" mass="11196">MTVLLFVPAFVCVVVGLIAAMSSRMPPWLTTTVLMPRLWGAGYTLFGLTVLYHAVAELVRLRPAVDQVMNDVTLVTAVVGMGMAGLAQWAARGTRSPHLGPDSGE</sequence>
<gene>
    <name evidence="2" type="ORF">ACIA8P_12265</name>
</gene>
<keyword evidence="3" id="KW-1185">Reference proteome</keyword>
<comment type="caution">
    <text evidence="2">The sequence shown here is derived from an EMBL/GenBank/DDBJ whole genome shotgun (WGS) entry which is preliminary data.</text>
</comment>
<evidence type="ECO:0000313" key="3">
    <source>
        <dbReference type="Proteomes" id="UP001612415"/>
    </source>
</evidence>
<feature type="transmembrane region" description="Helical" evidence="1">
    <location>
        <begin position="71"/>
        <end position="91"/>
    </location>
</feature>
<protein>
    <recommendedName>
        <fullName evidence="4">VanZ-like domain-containing protein</fullName>
    </recommendedName>
</protein>
<evidence type="ECO:0008006" key="4">
    <source>
        <dbReference type="Google" id="ProtNLM"/>
    </source>
</evidence>
<organism evidence="2 3">
    <name type="scientific">Streptomyces cellulosae</name>
    <dbReference type="NCBI Taxonomy" id="1968"/>
    <lineage>
        <taxon>Bacteria</taxon>
        <taxon>Bacillati</taxon>
        <taxon>Actinomycetota</taxon>
        <taxon>Actinomycetes</taxon>
        <taxon>Kitasatosporales</taxon>
        <taxon>Streptomycetaceae</taxon>
        <taxon>Streptomyces</taxon>
    </lineage>
</organism>
<reference evidence="2 3" key="1">
    <citation type="submission" date="2024-10" db="EMBL/GenBank/DDBJ databases">
        <title>The Natural Products Discovery Center: Release of the First 8490 Sequenced Strains for Exploring Actinobacteria Biosynthetic Diversity.</title>
        <authorList>
            <person name="Kalkreuter E."/>
            <person name="Kautsar S.A."/>
            <person name="Yang D."/>
            <person name="Bader C.D."/>
            <person name="Teijaro C.N."/>
            <person name="Fluegel L."/>
            <person name="Davis C.M."/>
            <person name="Simpson J.R."/>
            <person name="Lauterbach L."/>
            <person name="Steele A.D."/>
            <person name="Gui C."/>
            <person name="Meng S."/>
            <person name="Li G."/>
            <person name="Viehrig K."/>
            <person name="Ye F."/>
            <person name="Su P."/>
            <person name="Kiefer A.F."/>
            <person name="Nichols A."/>
            <person name="Cepeda A.J."/>
            <person name="Yan W."/>
            <person name="Fan B."/>
            <person name="Jiang Y."/>
            <person name="Adhikari A."/>
            <person name="Zheng C.-J."/>
            <person name="Schuster L."/>
            <person name="Cowan T.M."/>
            <person name="Smanski M.J."/>
            <person name="Chevrette M.G."/>
            <person name="De Carvalho L.P.S."/>
            <person name="Shen B."/>
        </authorList>
    </citation>
    <scope>NUCLEOTIDE SEQUENCE [LARGE SCALE GENOMIC DNA]</scope>
    <source>
        <strain evidence="2 3">NPDC051599</strain>
    </source>
</reference>
<keyword evidence="1" id="KW-1133">Transmembrane helix</keyword>
<dbReference type="EMBL" id="JBITDC010000004">
    <property type="protein sequence ID" value="MFI5675429.1"/>
    <property type="molecule type" value="Genomic_DNA"/>
</dbReference>